<gene>
    <name evidence="3" type="primary">NUP_1</name>
    <name evidence="3" type="ORF">LOC62_04G006599</name>
</gene>
<dbReference type="Proteomes" id="UP000827549">
    <property type="component" value="Chromosome 4"/>
</dbReference>
<organism evidence="3 4">
    <name type="scientific">Vanrija pseudolonga</name>
    <dbReference type="NCBI Taxonomy" id="143232"/>
    <lineage>
        <taxon>Eukaryota</taxon>
        <taxon>Fungi</taxon>
        <taxon>Dikarya</taxon>
        <taxon>Basidiomycota</taxon>
        <taxon>Agaricomycotina</taxon>
        <taxon>Tremellomycetes</taxon>
        <taxon>Trichosporonales</taxon>
        <taxon>Trichosporonaceae</taxon>
        <taxon>Vanrija</taxon>
    </lineage>
</organism>
<dbReference type="GeneID" id="87809821"/>
<sequence length="370" mass="39497">MRFLPLIAGALSLVAAHDPRSAQAPLAAGTPIAPKVLIVSMFAPEDVWSDRLGLTHNYTLPLLHPHFPAVHCDAAGDVCQVTTAMGEINAAVTITALLLSPVFDLTKSYFFFAGIAGVDPHYGTTGSAALARFAVQVALAYEIDPREAPEHWETGYFLQGTSEPNTIEGVLAYGTEVYELNTNLRDRVRGFAANVTLKDSDAAESFRSKFDYAPANEPPALFYGDVATTDVFFSGHRLTAAFANITSLWTKGQGTYALSAQEDNASFEALLRAHRIGLADFSRAILLRTASNFDRPPPGLDALTAMRLTDSGGFVPSVENLFAVGNPIVQGILDNWAEFAPGVPVQDGWLHAGDGAGATLWANHAADHVA</sequence>
<dbReference type="GO" id="GO:0055085">
    <property type="term" value="P:transmembrane transport"/>
    <property type="evidence" value="ECO:0007669"/>
    <property type="project" value="InterPro"/>
</dbReference>
<dbReference type="EMBL" id="CP086717">
    <property type="protein sequence ID" value="WOO83118.1"/>
    <property type="molecule type" value="Genomic_DNA"/>
</dbReference>
<evidence type="ECO:0000313" key="3">
    <source>
        <dbReference type="EMBL" id="WOO83118.1"/>
    </source>
</evidence>
<comment type="function">
    <text evidence="1">Nucleoside permease that transports adenosine and guanosine.</text>
</comment>
<dbReference type="PANTHER" id="PTHR38643:SF1">
    <property type="entry name" value="PURINE NUCLEOSIDE PERMEASE C285.05-RELATED"/>
    <property type="match status" value="1"/>
</dbReference>
<dbReference type="InterPro" id="IPR009486">
    <property type="entry name" value="Pur_nuclsid_perm"/>
</dbReference>
<proteinExistence type="inferred from homology"/>
<keyword evidence="4" id="KW-1185">Reference proteome</keyword>
<comment type="similarity">
    <text evidence="1">Belongs to the NUP family.</text>
</comment>
<dbReference type="PIRSF" id="PIRSF013171">
    <property type="entry name" value="Pur_nuclsid_perm"/>
    <property type="match status" value="1"/>
</dbReference>
<feature type="chain" id="PRO_5041981151" evidence="2">
    <location>
        <begin position="17"/>
        <end position="370"/>
    </location>
</feature>
<feature type="signal peptide" evidence="2">
    <location>
        <begin position="1"/>
        <end position="16"/>
    </location>
</feature>
<name>A0AAF0YAD9_9TREE</name>
<evidence type="ECO:0000256" key="1">
    <source>
        <dbReference type="PIRNR" id="PIRNR013171"/>
    </source>
</evidence>
<evidence type="ECO:0000313" key="4">
    <source>
        <dbReference type="Proteomes" id="UP000827549"/>
    </source>
</evidence>
<protein>
    <submittedName>
        <fullName evidence="3">Purine nucleoside permease</fullName>
    </submittedName>
</protein>
<dbReference type="AlphaFoldDB" id="A0AAF0YAD9"/>
<dbReference type="PANTHER" id="PTHR38643">
    <property type="entry name" value="PURINE NUCLEOSIDE PERMEASE C285.05-RELATED"/>
    <property type="match status" value="1"/>
</dbReference>
<dbReference type="Pfam" id="PF06516">
    <property type="entry name" value="NUP"/>
    <property type="match status" value="1"/>
</dbReference>
<dbReference type="RefSeq" id="XP_062629150.1">
    <property type="nucleotide sequence ID" value="XM_062773166.1"/>
</dbReference>
<keyword evidence="1" id="KW-0813">Transport</keyword>
<evidence type="ECO:0000256" key="2">
    <source>
        <dbReference type="SAM" id="SignalP"/>
    </source>
</evidence>
<keyword evidence="2" id="KW-0732">Signal</keyword>
<dbReference type="GO" id="GO:0005783">
    <property type="term" value="C:endoplasmic reticulum"/>
    <property type="evidence" value="ECO:0007669"/>
    <property type="project" value="TreeGrafter"/>
</dbReference>
<accession>A0AAF0YAD9</accession>
<reference evidence="3" key="1">
    <citation type="submission" date="2023-10" db="EMBL/GenBank/DDBJ databases">
        <authorList>
            <person name="Noh H."/>
        </authorList>
    </citation>
    <scope>NUCLEOTIDE SEQUENCE</scope>
    <source>
        <strain evidence="3">DUCC4014</strain>
    </source>
</reference>